<dbReference type="EMBL" id="MCGH01000002">
    <property type="protein sequence ID" value="ODM07511.1"/>
    <property type="molecule type" value="Genomic_DNA"/>
</dbReference>
<feature type="DNA-binding region" description="H-T-H motif" evidence="2">
    <location>
        <begin position="34"/>
        <end position="53"/>
    </location>
</feature>
<sequence>MPKTYSEQEREYIDKRLREEAMNCMAAYGIRKTTVDELVRRVRIPKGTFYLFYESKEQLLFQVLMEFHKTIEKQLLEKAESLAGRKPDVEAVTDMLMDFFMKADEAPVIRLMTSGELEILARKLPKEELLAHFTEDAGMVETVVGKLFPAGSECAPELADQFGGAFRNIFTAMVYSHEGGKAADPGALRLLIRGLVLQLFEREAALPDNQGN</sequence>
<dbReference type="EMBL" id="MEHD01000043">
    <property type="protein sequence ID" value="ODR48177.1"/>
    <property type="molecule type" value="Genomic_DNA"/>
</dbReference>
<evidence type="ECO:0000313" key="8">
    <source>
        <dbReference type="Proteomes" id="UP000094067"/>
    </source>
</evidence>
<evidence type="ECO:0000313" key="4">
    <source>
        <dbReference type="EMBL" id="ODM07511.1"/>
    </source>
</evidence>
<dbReference type="PATRIC" id="fig|1432052.3.peg.3045"/>
<evidence type="ECO:0000313" key="7">
    <source>
        <dbReference type="EMBL" id="ODR49360.1"/>
    </source>
</evidence>
<evidence type="ECO:0000256" key="2">
    <source>
        <dbReference type="PROSITE-ProRule" id="PRU00335"/>
    </source>
</evidence>
<protein>
    <submittedName>
        <fullName evidence="4">Bacterial regulatory protein, tetR family</fullName>
    </submittedName>
</protein>
<dbReference type="RefSeq" id="WP_069153140.1">
    <property type="nucleotide sequence ID" value="NZ_DBFYTC010000222.1"/>
</dbReference>
<dbReference type="Pfam" id="PF00440">
    <property type="entry name" value="TetR_N"/>
    <property type="match status" value="1"/>
</dbReference>
<dbReference type="Gene3D" id="1.10.357.10">
    <property type="entry name" value="Tetracycline Repressor, domain 2"/>
    <property type="match status" value="1"/>
</dbReference>
<dbReference type="PROSITE" id="PS50977">
    <property type="entry name" value="HTH_TETR_2"/>
    <property type="match status" value="1"/>
</dbReference>
<comment type="caution">
    <text evidence="7">The sequence shown here is derived from an EMBL/GenBank/DDBJ whole genome shotgun (WGS) entry which is preliminary data.</text>
</comment>
<evidence type="ECO:0000313" key="9">
    <source>
        <dbReference type="Proteomes" id="UP000094271"/>
    </source>
</evidence>
<evidence type="ECO:0000313" key="5">
    <source>
        <dbReference type="EMBL" id="ODM12142.1"/>
    </source>
</evidence>
<dbReference type="PANTHER" id="PTHR43479">
    <property type="entry name" value="ACREF/ENVCD OPERON REPRESSOR-RELATED"/>
    <property type="match status" value="1"/>
</dbReference>
<dbReference type="SUPFAM" id="SSF46689">
    <property type="entry name" value="Homeodomain-like"/>
    <property type="match status" value="1"/>
</dbReference>
<dbReference type="Proteomes" id="UP000094067">
    <property type="component" value="Unassembled WGS sequence"/>
</dbReference>
<evidence type="ECO:0000313" key="6">
    <source>
        <dbReference type="EMBL" id="ODR48177.1"/>
    </source>
</evidence>
<dbReference type="PANTHER" id="PTHR43479:SF11">
    <property type="entry name" value="ACREF_ENVCD OPERON REPRESSOR-RELATED"/>
    <property type="match status" value="1"/>
</dbReference>
<reference evidence="7 9" key="3">
    <citation type="submission" date="2016-08" db="EMBL/GenBank/DDBJ databases">
        <authorList>
            <person name="Seilhamer J.J."/>
        </authorList>
    </citation>
    <scope>NUCLEOTIDE SEQUENCE [LARGE SCALE GENOMIC DNA]</scope>
    <source>
        <strain evidence="7 9">NML150140-1</strain>
    </source>
</reference>
<gene>
    <name evidence="5" type="ORF">BEH84_02757</name>
    <name evidence="7" type="ORF">BEI59_17915</name>
    <name evidence="4" type="ORF">BEI61_03401</name>
    <name evidence="6" type="ORF">BEI63_25285</name>
</gene>
<dbReference type="AlphaFoldDB" id="A0A1E3UFD7"/>
<evidence type="ECO:0000313" key="10">
    <source>
        <dbReference type="Proteomes" id="UP000094869"/>
    </source>
</evidence>
<keyword evidence="1 2" id="KW-0238">DNA-binding</keyword>
<reference evidence="6 10" key="2">
    <citation type="submission" date="2016-08" db="EMBL/GenBank/DDBJ databases">
        <title>Characterization of Isolates of Eisenbergiella tayi Derived from Blood Cultures, Using Whole Genome Sequencing.</title>
        <authorList>
            <person name="Bernier A.-M."/>
            <person name="Burdz T."/>
            <person name="Wiebe D."/>
            <person name="Bernard K."/>
        </authorList>
    </citation>
    <scope>NUCLEOTIDE SEQUENCE [LARGE SCALE GENOMIC DNA]</scope>
    <source>
        <strain evidence="6 10">NML120146</strain>
    </source>
</reference>
<dbReference type="Proteomes" id="UP000095003">
    <property type="component" value="Unassembled WGS sequence"/>
</dbReference>
<dbReference type="InterPro" id="IPR001647">
    <property type="entry name" value="HTH_TetR"/>
</dbReference>
<dbReference type="Proteomes" id="UP000094271">
    <property type="component" value="Unassembled WGS sequence"/>
</dbReference>
<dbReference type="GO" id="GO:0003677">
    <property type="term" value="F:DNA binding"/>
    <property type="evidence" value="ECO:0007669"/>
    <property type="project" value="UniProtKB-UniRule"/>
</dbReference>
<proteinExistence type="predicted"/>
<name>A0A1E3UFD7_9FIRM</name>
<dbReference type="Proteomes" id="UP000094869">
    <property type="component" value="Unassembled WGS sequence"/>
</dbReference>
<reference evidence="8 11" key="1">
    <citation type="submission" date="2016-07" db="EMBL/GenBank/DDBJ databases">
        <title>Characterization of isolates of Eisenbergiella tayi derived from blood cultures, using whole genome sequencing.</title>
        <authorList>
            <person name="Burdz T."/>
            <person name="Wiebe D."/>
            <person name="Huynh C."/>
            <person name="Bernard K."/>
        </authorList>
    </citation>
    <scope>NUCLEOTIDE SEQUENCE [LARGE SCALE GENOMIC DNA]</scope>
    <source>
        <strain evidence="4 8">NML 110608</strain>
        <strain evidence="5 11">NML 120489</strain>
    </source>
</reference>
<dbReference type="InterPro" id="IPR050624">
    <property type="entry name" value="HTH-type_Tx_Regulator"/>
</dbReference>
<dbReference type="GeneID" id="93304531"/>
<evidence type="ECO:0000259" key="3">
    <source>
        <dbReference type="PROSITE" id="PS50977"/>
    </source>
</evidence>
<dbReference type="EMBL" id="MEHA01000013">
    <property type="protein sequence ID" value="ODR49360.1"/>
    <property type="molecule type" value="Genomic_DNA"/>
</dbReference>
<accession>A0A1E3UFD7</accession>
<dbReference type="EMBL" id="MCGI01000002">
    <property type="protein sequence ID" value="ODM12142.1"/>
    <property type="molecule type" value="Genomic_DNA"/>
</dbReference>
<organism evidence="7 9">
    <name type="scientific">Eisenbergiella tayi</name>
    <dbReference type="NCBI Taxonomy" id="1432052"/>
    <lineage>
        <taxon>Bacteria</taxon>
        <taxon>Bacillati</taxon>
        <taxon>Bacillota</taxon>
        <taxon>Clostridia</taxon>
        <taxon>Lachnospirales</taxon>
        <taxon>Lachnospiraceae</taxon>
        <taxon>Eisenbergiella</taxon>
    </lineage>
</organism>
<keyword evidence="10" id="KW-1185">Reference proteome</keyword>
<dbReference type="InterPro" id="IPR009057">
    <property type="entry name" value="Homeodomain-like_sf"/>
</dbReference>
<evidence type="ECO:0000256" key="1">
    <source>
        <dbReference type="ARBA" id="ARBA00023125"/>
    </source>
</evidence>
<evidence type="ECO:0000313" key="11">
    <source>
        <dbReference type="Proteomes" id="UP000095003"/>
    </source>
</evidence>
<feature type="domain" description="HTH tetR-type" evidence="3">
    <location>
        <begin position="11"/>
        <end position="71"/>
    </location>
</feature>